<feature type="transmembrane region" description="Helical" evidence="7">
    <location>
        <begin position="370"/>
        <end position="392"/>
    </location>
</feature>
<dbReference type="GO" id="GO:0005886">
    <property type="term" value="C:plasma membrane"/>
    <property type="evidence" value="ECO:0007669"/>
    <property type="project" value="UniProtKB-SubCell"/>
</dbReference>
<keyword evidence="4 7" id="KW-1133">Transmembrane helix</keyword>
<feature type="transmembrane region" description="Helical" evidence="7">
    <location>
        <begin position="735"/>
        <end position="757"/>
    </location>
</feature>
<dbReference type="PANTHER" id="PTHR30572">
    <property type="entry name" value="MEMBRANE COMPONENT OF TRANSPORTER-RELATED"/>
    <property type="match status" value="1"/>
</dbReference>
<reference evidence="10" key="1">
    <citation type="submission" date="2023-03" db="EMBL/GenBank/DDBJ databases">
        <title>Edaphobacter sp.</title>
        <authorList>
            <person name="Huber K.J."/>
            <person name="Papendorf J."/>
            <person name="Pilke C."/>
            <person name="Bunk B."/>
            <person name="Sproeer C."/>
            <person name="Pester M."/>
        </authorList>
    </citation>
    <scope>NUCLEOTIDE SEQUENCE</scope>
    <source>
        <strain evidence="10">DSM 110680</strain>
    </source>
</reference>
<feature type="transmembrane region" description="Helical" evidence="7">
    <location>
        <begin position="272"/>
        <end position="297"/>
    </location>
</feature>
<feature type="transmembrane region" description="Helical" evidence="7">
    <location>
        <begin position="329"/>
        <end position="350"/>
    </location>
</feature>
<dbReference type="InterPro" id="IPR017800">
    <property type="entry name" value="ADOP"/>
</dbReference>
<feature type="transmembrane region" description="Helical" evidence="7">
    <location>
        <begin position="420"/>
        <end position="441"/>
    </location>
</feature>
<evidence type="ECO:0000256" key="3">
    <source>
        <dbReference type="ARBA" id="ARBA00022692"/>
    </source>
</evidence>
<feature type="transmembrane region" description="Helical" evidence="7">
    <location>
        <begin position="683"/>
        <end position="708"/>
    </location>
</feature>
<dbReference type="GO" id="GO:0022857">
    <property type="term" value="F:transmembrane transporter activity"/>
    <property type="evidence" value="ECO:0007669"/>
    <property type="project" value="TreeGrafter"/>
</dbReference>
<dbReference type="RefSeq" id="WP_348261824.1">
    <property type="nucleotide sequence ID" value="NZ_CP121196.1"/>
</dbReference>
<name>A0AAU7DHP0_9BACT</name>
<evidence type="ECO:0000256" key="4">
    <source>
        <dbReference type="ARBA" id="ARBA00022989"/>
    </source>
</evidence>
<evidence type="ECO:0000256" key="1">
    <source>
        <dbReference type="ARBA" id="ARBA00004651"/>
    </source>
</evidence>
<sequence>MQSLLRDLRYATRQLCKSPGFTITVILTLALGIGATTSIFSCVYGLLIKSLPFQDERSIITLSETNSQVKGASEATYLDYLDWRNQQTSFSQVAAYSTVNPSSVSLVIDGKPAQIQRVLASGNFFSLLGVSPVAGRLFDNQDDITGKNNVAVISASAWQTYFGRDRSTIGRSISLNGTSYTVIGVLPSNASFPAEGEVWLPLSLLDQPTRASRVWHSVKVLGRLRPGVSLSAARSDMQTVAQRLSAAYPATNRNEGIALDPLHDNLVSTLRPAMLCLMGAVVLVLIVACVNVANLLLVRATESRRDVAVRKALGANRQHLFRQYLAQTLMLSLLGGSLGILLASIALPLLRVALTHTEGFDESLLHSISLNFPVLLFTLAVCTLTAFLFGLLPAARTSAPLVDILRSGDRSSSHNHRGRAILVTTEIAIAVVVVFLSTLVVRSFQKLIAIDPGLRTDHILTAEITLPTPRYGDSSPLTNRFYEQVLENIVQSHGVLSAATTTQVPLRPSQVMTRFLIEGAPALAPGTFPYAQIRFISPDYFRAMGIGLLKGRTFTRSDIDSTTGFFVVNESFARHYLSSRDPIGANILIGVMSPTPSKIPVVGVVSNARDLGIDSDPEPEIYLPGYGLHAVLLVRTTLSSDDAATMVRNAVRAADPAQPVYHIETIDAVLADSVARQRMTATLLGSFALITLVLAAIGSFGVLSYSVAQRTREIGVRMAIGANRGDILQLILRQAAGSMGIGIFAGLVAGFLAARLINGLLFQTNITDPLSLAISISALVLVTVLAATIPALRAASVNPVDALRSE</sequence>
<keyword evidence="5 7" id="KW-0472">Membrane</keyword>
<organism evidence="10">
    <name type="scientific">Telmatobacter sp. DSM 110680</name>
    <dbReference type="NCBI Taxonomy" id="3036704"/>
    <lineage>
        <taxon>Bacteria</taxon>
        <taxon>Pseudomonadati</taxon>
        <taxon>Acidobacteriota</taxon>
        <taxon>Terriglobia</taxon>
        <taxon>Terriglobales</taxon>
        <taxon>Acidobacteriaceae</taxon>
        <taxon>Telmatobacter</taxon>
    </lineage>
</organism>
<feature type="domain" description="MacB-like periplasmic core" evidence="9">
    <location>
        <begin position="427"/>
        <end position="652"/>
    </location>
</feature>
<evidence type="ECO:0000256" key="7">
    <source>
        <dbReference type="SAM" id="Phobius"/>
    </source>
</evidence>
<dbReference type="InterPro" id="IPR003838">
    <property type="entry name" value="ABC3_permease_C"/>
</dbReference>
<dbReference type="AlphaFoldDB" id="A0AAU7DHP0"/>
<keyword evidence="3 7" id="KW-0812">Transmembrane</keyword>
<feature type="domain" description="MacB-like periplasmic core" evidence="9">
    <location>
        <begin position="22"/>
        <end position="239"/>
    </location>
</feature>
<feature type="transmembrane region" description="Helical" evidence="7">
    <location>
        <begin position="21"/>
        <end position="47"/>
    </location>
</feature>
<dbReference type="NCBIfam" id="TIGR03434">
    <property type="entry name" value="ADOP"/>
    <property type="match status" value="1"/>
</dbReference>
<evidence type="ECO:0000313" key="10">
    <source>
        <dbReference type="EMBL" id="XBH16595.1"/>
    </source>
</evidence>
<accession>A0AAU7DHP0</accession>
<dbReference type="InterPro" id="IPR025857">
    <property type="entry name" value="MacB_PCD"/>
</dbReference>
<evidence type="ECO:0000256" key="6">
    <source>
        <dbReference type="ARBA" id="ARBA00038076"/>
    </source>
</evidence>
<proteinExistence type="inferred from homology"/>
<dbReference type="Pfam" id="PF12704">
    <property type="entry name" value="MacB_PCD"/>
    <property type="match status" value="2"/>
</dbReference>
<protein>
    <submittedName>
        <fullName evidence="10">ABC transporter permease</fullName>
    </submittedName>
</protein>
<feature type="transmembrane region" description="Helical" evidence="7">
    <location>
        <begin position="769"/>
        <end position="789"/>
    </location>
</feature>
<dbReference type="InterPro" id="IPR050250">
    <property type="entry name" value="Macrolide_Exporter_MacB"/>
</dbReference>
<comment type="similarity">
    <text evidence="6">Belongs to the ABC-4 integral membrane protein family.</text>
</comment>
<dbReference type="Pfam" id="PF02687">
    <property type="entry name" value="FtsX"/>
    <property type="match status" value="2"/>
</dbReference>
<dbReference type="PANTHER" id="PTHR30572:SF4">
    <property type="entry name" value="ABC TRANSPORTER PERMEASE YTRF"/>
    <property type="match status" value="1"/>
</dbReference>
<feature type="domain" description="ABC3 transporter permease C-terminal" evidence="8">
    <location>
        <begin position="280"/>
        <end position="397"/>
    </location>
</feature>
<evidence type="ECO:0000259" key="9">
    <source>
        <dbReference type="Pfam" id="PF12704"/>
    </source>
</evidence>
<evidence type="ECO:0000256" key="2">
    <source>
        <dbReference type="ARBA" id="ARBA00022475"/>
    </source>
</evidence>
<keyword evidence="2" id="KW-1003">Cell membrane</keyword>
<evidence type="ECO:0000259" key="8">
    <source>
        <dbReference type="Pfam" id="PF02687"/>
    </source>
</evidence>
<comment type="subcellular location">
    <subcellularLocation>
        <location evidence="1">Cell membrane</location>
        <topology evidence="1">Multi-pass membrane protein</topology>
    </subcellularLocation>
</comment>
<feature type="domain" description="ABC3 transporter permease C-terminal" evidence="8">
    <location>
        <begin position="686"/>
        <end position="799"/>
    </location>
</feature>
<evidence type="ECO:0000256" key="5">
    <source>
        <dbReference type="ARBA" id="ARBA00023136"/>
    </source>
</evidence>
<dbReference type="EMBL" id="CP121196">
    <property type="protein sequence ID" value="XBH16595.1"/>
    <property type="molecule type" value="Genomic_DNA"/>
</dbReference>
<gene>
    <name evidence="10" type="ORF">P8935_18715</name>
</gene>